<protein>
    <submittedName>
        <fullName evidence="1">FAD/NAD(P)-binding domain-containing protein</fullName>
    </submittedName>
</protein>
<proteinExistence type="predicted"/>
<gene>
    <name evidence="1" type="ORF">MSAN_00853200</name>
</gene>
<dbReference type="InterPro" id="IPR036188">
    <property type="entry name" value="FAD/NAD-bd_sf"/>
</dbReference>
<dbReference type="EMBL" id="JACAZH010000005">
    <property type="protein sequence ID" value="KAF7367885.1"/>
    <property type="molecule type" value="Genomic_DNA"/>
</dbReference>
<dbReference type="AlphaFoldDB" id="A0A8H7DB27"/>
<keyword evidence="2" id="KW-1185">Reference proteome</keyword>
<reference evidence="1" key="1">
    <citation type="submission" date="2020-05" db="EMBL/GenBank/DDBJ databases">
        <title>Mycena genomes resolve the evolution of fungal bioluminescence.</title>
        <authorList>
            <person name="Tsai I.J."/>
        </authorList>
    </citation>
    <scope>NUCLEOTIDE SEQUENCE</scope>
    <source>
        <strain evidence="1">160909Yilan</strain>
    </source>
</reference>
<dbReference type="Proteomes" id="UP000623467">
    <property type="component" value="Unassembled WGS sequence"/>
</dbReference>
<dbReference type="OrthoDB" id="5046242at2759"/>
<evidence type="ECO:0000313" key="1">
    <source>
        <dbReference type="EMBL" id="KAF7367885.1"/>
    </source>
</evidence>
<sequence length="401" mass="43856">MTPSSTPLGALLLENTTYVQTQSVIAQTNVTYLPTAGNHPTWTYDGTTGDVAPFPSLTAEEDTLLVAEIEKYNALWTTDFYPYSGVGYPDPLPSNLTLTTEEWLSSNGFEVLPVLFNLGMFVYGYGDPRETPILYSLQFFTPSILATFAGEGTRNMVDFHAVMAQYAETISGPIILNTEISCIDRSKARPVITYSVNGTKSKTQSCTSLILAFPPTVKLLEEANLHLTAAEKDLFSSVQLTNYWSGAVSMDIPAAQGWYANSSNPALPPQPEGQPVGFIRLYNQSDVVTTWSWGASNVSYTNEEAYDLLVSTLSRINYADPSNLTAAAAVPITDDDVKAFRFNEYFPHVSGAELAAGWYQRFAKLQGAHATYYASGLNSFESVEFAFRAGLDVVDNYMGDS</sequence>
<comment type="caution">
    <text evidence="1">The sequence shown here is derived from an EMBL/GenBank/DDBJ whole genome shotgun (WGS) entry which is preliminary data.</text>
</comment>
<organism evidence="1 2">
    <name type="scientific">Mycena sanguinolenta</name>
    <dbReference type="NCBI Taxonomy" id="230812"/>
    <lineage>
        <taxon>Eukaryota</taxon>
        <taxon>Fungi</taxon>
        <taxon>Dikarya</taxon>
        <taxon>Basidiomycota</taxon>
        <taxon>Agaricomycotina</taxon>
        <taxon>Agaricomycetes</taxon>
        <taxon>Agaricomycetidae</taxon>
        <taxon>Agaricales</taxon>
        <taxon>Marasmiineae</taxon>
        <taxon>Mycenaceae</taxon>
        <taxon>Mycena</taxon>
    </lineage>
</organism>
<dbReference type="Gene3D" id="1.10.405.20">
    <property type="match status" value="1"/>
</dbReference>
<evidence type="ECO:0000313" key="2">
    <source>
        <dbReference type="Proteomes" id="UP000623467"/>
    </source>
</evidence>
<dbReference type="Gene3D" id="3.30.70.1990">
    <property type="match status" value="1"/>
</dbReference>
<accession>A0A8H7DB27</accession>
<dbReference type="Gene3D" id="3.50.50.60">
    <property type="entry name" value="FAD/NAD(P)-binding domain"/>
    <property type="match status" value="1"/>
</dbReference>
<name>A0A8H7DB27_9AGAR</name>